<evidence type="ECO:0000313" key="1">
    <source>
        <dbReference type="EMBL" id="CAD8822208.1"/>
    </source>
</evidence>
<sequence>MEINSSIDAHLGYLGFCGLNSRIFSQFRLKSIDSHSWCTLSPRSNFNTSIVKYSSKCAVFMDKNTDYTAVMIVPTGIGAAIGGFAGDAMPAARLMSKVVDTLITHPNVLNGAQMYWPMENVLYVEGFALDAFASGTMGLIPCRKKSNSIGVVFDAGMSQNLRIRHLQAIDAARATLGIQIKAVATTPRPLDVHLETSASSESASWGTISDVDALLAACRQLIDEHKCNAIAVVGAFNEEEEDEDDLQKYREGEGVDRIGGAEAVISHLVTRELAIPCAHAPALPPLDADEAVSPKAAAEELGYTFLPCVLVGLSRAPQLVRITEQHNPGYGEMIVSSDVDAVVIGSGMMGGAGLLSLAENDDVLVISVEENTSVMHVTAHDVNIKNVVHVKNYLEAAGVIAAHKAGIALNSISAKVDFVQELQ</sequence>
<name>A0A7S1ETB1_9RHOD</name>
<protein>
    <recommendedName>
        <fullName evidence="2">DUF3326 domain-containing protein</fullName>
    </recommendedName>
</protein>
<gene>
    <name evidence="1" type="ORF">TOLI1172_LOCUS6604</name>
</gene>
<accession>A0A7S1ETB1</accession>
<dbReference type="InterPro" id="IPR021763">
    <property type="entry name" value="DUF3326"/>
</dbReference>
<reference evidence="1" key="1">
    <citation type="submission" date="2021-01" db="EMBL/GenBank/DDBJ databases">
        <authorList>
            <person name="Corre E."/>
            <person name="Pelletier E."/>
            <person name="Niang G."/>
            <person name="Scheremetjew M."/>
            <person name="Finn R."/>
            <person name="Kale V."/>
            <person name="Holt S."/>
            <person name="Cochrane G."/>
            <person name="Meng A."/>
            <person name="Brown T."/>
            <person name="Cohen L."/>
        </authorList>
    </citation>
    <scope>NUCLEOTIDE SEQUENCE</scope>
    <source>
        <strain evidence="1">CCMP3278</strain>
    </source>
</reference>
<evidence type="ECO:0008006" key="2">
    <source>
        <dbReference type="Google" id="ProtNLM"/>
    </source>
</evidence>
<dbReference type="PANTHER" id="PTHR36891">
    <property type="entry name" value="OS01G0127400 PROTEIN"/>
    <property type="match status" value="1"/>
</dbReference>
<dbReference type="Pfam" id="PF11805">
    <property type="entry name" value="DUF3326"/>
    <property type="match status" value="1"/>
</dbReference>
<organism evidence="1">
    <name type="scientific">Timspurckia oligopyrenoides</name>
    <dbReference type="NCBI Taxonomy" id="708627"/>
    <lineage>
        <taxon>Eukaryota</taxon>
        <taxon>Rhodophyta</taxon>
        <taxon>Bangiophyceae</taxon>
        <taxon>Porphyridiales</taxon>
        <taxon>Porphyridiaceae</taxon>
        <taxon>Timspurckia</taxon>
    </lineage>
</organism>
<dbReference type="PANTHER" id="PTHR36891:SF1">
    <property type="entry name" value="OS01G0127400 PROTEIN"/>
    <property type="match status" value="1"/>
</dbReference>
<dbReference type="AlphaFoldDB" id="A0A7S1ETB1"/>
<proteinExistence type="predicted"/>
<dbReference type="EMBL" id="HBFP01009214">
    <property type="protein sequence ID" value="CAD8822208.1"/>
    <property type="molecule type" value="Transcribed_RNA"/>
</dbReference>